<gene>
    <name evidence="1" type="ORF">ACJIZ3_002680</name>
</gene>
<dbReference type="Proteomes" id="UP001634393">
    <property type="component" value="Unassembled WGS sequence"/>
</dbReference>
<comment type="caution">
    <text evidence="1">The sequence shown here is derived from an EMBL/GenBank/DDBJ whole genome shotgun (WGS) entry which is preliminary data.</text>
</comment>
<keyword evidence="2" id="KW-1185">Reference proteome</keyword>
<evidence type="ECO:0000313" key="1">
    <source>
        <dbReference type="EMBL" id="KAL3845277.1"/>
    </source>
</evidence>
<dbReference type="AlphaFoldDB" id="A0ABD3U889"/>
<evidence type="ECO:0000313" key="2">
    <source>
        <dbReference type="Proteomes" id="UP001634393"/>
    </source>
</evidence>
<reference evidence="1 2" key="1">
    <citation type="submission" date="2024-12" db="EMBL/GenBank/DDBJ databases">
        <title>The unique morphological basis and parallel evolutionary history of personate flowers in Penstemon.</title>
        <authorList>
            <person name="Depatie T.H."/>
            <person name="Wessinger C.A."/>
        </authorList>
    </citation>
    <scope>NUCLEOTIDE SEQUENCE [LARGE SCALE GENOMIC DNA]</scope>
    <source>
        <strain evidence="1">WTNN_2</strain>
        <tissue evidence="1">Leaf</tissue>
    </source>
</reference>
<dbReference type="EMBL" id="JBJXBP010000002">
    <property type="protein sequence ID" value="KAL3845277.1"/>
    <property type="molecule type" value="Genomic_DNA"/>
</dbReference>
<protein>
    <submittedName>
        <fullName evidence="1">Uncharacterized protein</fullName>
    </submittedName>
</protein>
<organism evidence="1 2">
    <name type="scientific">Penstemon smallii</name>
    <dbReference type="NCBI Taxonomy" id="265156"/>
    <lineage>
        <taxon>Eukaryota</taxon>
        <taxon>Viridiplantae</taxon>
        <taxon>Streptophyta</taxon>
        <taxon>Embryophyta</taxon>
        <taxon>Tracheophyta</taxon>
        <taxon>Spermatophyta</taxon>
        <taxon>Magnoliopsida</taxon>
        <taxon>eudicotyledons</taxon>
        <taxon>Gunneridae</taxon>
        <taxon>Pentapetalae</taxon>
        <taxon>asterids</taxon>
        <taxon>lamiids</taxon>
        <taxon>Lamiales</taxon>
        <taxon>Plantaginaceae</taxon>
        <taxon>Cheloneae</taxon>
        <taxon>Penstemon</taxon>
    </lineage>
</organism>
<accession>A0ABD3U889</accession>
<sequence length="42" mass="4789">MSNLGETIFLDLNEVDVVHKSSVILENVDIRDTRKQPLDSTF</sequence>
<name>A0ABD3U889_9LAMI</name>
<proteinExistence type="predicted"/>